<dbReference type="GO" id="GO:0009060">
    <property type="term" value="P:aerobic respiration"/>
    <property type="evidence" value="ECO:0007669"/>
    <property type="project" value="InterPro"/>
</dbReference>
<sequence length="81" mass="9288">LHKFFGFLINMPVSLFYIQGLNTTAVHAHTALFGVYGFLSLGFVFLIARYIRPEVEFNDKLMKFGFWALNWGLALMVLISL</sequence>
<dbReference type="InterPro" id="IPR036927">
    <property type="entry name" value="Cyt_c_oxase-like_su1_sf"/>
</dbReference>
<dbReference type="SUPFAM" id="SSF81442">
    <property type="entry name" value="Cytochrome c oxidase subunit I-like"/>
    <property type="match status" value="1"/>
</dbReference>
<keyword evidence="1" id="KW-0812">Transmembrane</keyword>
<organism evidence="2">
    <name type="scientific">human gut metagenome</name>
    <dbReference type="NCBI Taxonomy" id="408170"/>
    <lineage>
        <taxon>unclassified sequences</taxon>
        <taxon>metagenomes</taxon>
        <taxon>organismal metagenomes</taxon>
    </lineage>
</organism>
<proteinExistence type="predicted"/>
<feature type="transmembrane region" description="Helical" evidence="1">
    <location>
        <begin position="31"/>
        <end position="52"/>
    </location>
</feature>
<feature type="non-terminal residue" evidence="2">
    <location>
        <position position="1"/>
    </location>
</feature>
<dbReference type="Pfam" id="PF00115">
    <property type="entry name" value="COX1"/>
    <property type="match status" value="1"/>
</dbReference>
<accession>W1XPW7</accession>
<reference evidence="2" key="1">
    <citation type="submission" date="2013-12" db="EMBL/GenBank/DDBJ databases">
        <title>A Varibaculum cambriense genome reconstructed from a premature infant gut community with otherwise low bacterial novelty that shifts toward anaerobic metabolism during the third week of life.</title>
        <authorList>
            <person name="Brown C.T."/>
            <person name="Sharon I."/>
            <person name="Thomas B.C."/>
            <person name="Castelle C.J."/>
            <person name="Morowitz M.J."/>
            <person name="Banfield J.F."/>
        </authorList>
    </citation>
    <scope>NUCLEOTIDE SEQUENCE</scope>
</reference>
<dbReference type="EMBL" id="AZMM01013139">
    <property type="protein sequence ID" value="ETJ32403.1"/>
    <property type="molecule type" value="Genomic_DNA"/>
</dbReference>
<dbReference type="GO" id="GO:0020037">
    <property type="term" value="F:heme binding"/>
    <property type="evidence" value="ECO:0007669"/>
    <property type="project" value="InterPro"/>
</dbReference>
<dbReference type="GO" id="GO:0004129">
    <property type="term" value="F:cytochrome-c oxidase activity"/>
    <property type="evidence" value="ECO:0007669"/>
    <property type="project" value="InterPro"/>
</dbReference>
<dbReference type="Gene3D" id="1.20.210.10">
    <property type="entry name" value="Cytochrome c oxidase-like, subunit I domain"/>
    <property type="match status" value="1"/>
</dbReference>
<feature type="non-terminal residue" evidence="2">
    <location>
        <position position="81"/>
    </location>
</feature>
<protein>
    <submittedName>
        <fullName evidence="2">Nitric oxide reductase</fullName>
    </submittedName>
</protein>
<comment type="caution">
    <text evidence="2">The sequence shown here is derived from an EMBL/GenBank/DDBJ whole genome shotgun (WGS) entry which is preliminary data.</text>
</comment>
<dbReference type="GO" id="GO:0016020">
    <property type="term" value="C:membrane"/>
    <property type="evidence" value="ECO:0007669"/>
    <property type="project" value="InterPro"/>
</dbReference>
<keyword evidence="1" id="KW-0472">Membrane</keyword>
<keyword evidence="1" id="KW-1133">Transmembrane helix</keyword>
<feature type="transmembrane region" description="Helical" evidence="1">
    <location>
        <begin position="64"/>
        <end position="80"/>
    </location>
</feature>
<dbReference type="AlphaFoldDB" id="W1XPW7"/>
<evidence type="ECO:0000313" key="2">
    <source>
        <dbReference type="EMBL" id="ETJ32403.1"/>
    </source>
</evidence>
<name>W1XPW7_9ZZZZ</name>
<gene>
    <name evidence="2" type="ORF">Q604_UNBC13139G0001</name>
</gene>
<dbReference type="InterPro" id="IPR000883">
    <property type="entry name" value="Cyt_C_Oxase_1"/>
</dbReference>
<evidence type="ECO:0000256" key="1">
    <source>
        <dbReference type="SAM" id="Phobius"/>
    </source>
</evidence>